<evidence type="ECO:0000313" key="2">
    <source>
        <dbReference type="EMBL" id="PKZ29659.1"/>
    </source>
</evidence>
<name>A0A2I1NBB9_9BACT</name>
<dbReference type="RefSeq" id="WP_101636672.1">
    <property type="nucleotide sequence ID" value="NZ_CAMPWA010000015.1"/>
</dbReference>
<dbReference type="EMBL" id="PKHU01000002">
    <property type="protein sequence ID" value="PKZ29659.1"/>
    <property type="molecule type" value="Genomic_DNA"/>
</dbReference>
<proteinExistence type="predicted"/>
<sequence length="195" mass="20685">MVDKILEEGAQRLAEAITKELNNSLDKNLPLNLVETIKAHSFGAAAAAVASGWFPGVGGAAMVATSAGFIWTMYAKIGNEIGFKFSEHIIKSLATGIASNLIALGAGGAIATSVISFIPIGGWIAASLIAGSTAYSLTIIAGYIYLKILTNIFESQINPNSLSQEDLKDMADNIIKKENIKDMMEKAKKDYKNSK</sequence>
<protein>
    <recommendedName>
        <fullName evidence="4">DUF697 domain-containing protein</fullName>
    </recommendedName>
</protein>
<keyword evidence="1" id="KW-1133">Transmembrane helix</keyword>
<feature type="transmembrane region" description="Helical" evidence="1">
    <location>
        <begin position="93"/>
        <end position="118"/>
    </location>
</feature>
<dbReference type="AlphaFoldDB" id="A0A2I1NBB9"/>
<organism evidence="2 3">
    <name type="scientific">Campylobacter ureolyticus</name>
    <dbReference type="NCBI Taxonomy" id="827"/>
    <lineage>
        <taxon>Bacteria</taxon>
        <taxon>Pseudomonadati</taxon>
        <taxon>Campylobacterota</taxon>
        <taxon>Epsilonproteobacteria</taxon>
        <taxon>Campylobacterales</taxon>
        <taxon>Campylobacteraceae</taxon>
        <taxon>Campylobacter</taxon>
    </lineage>
</organism>
<evidence type="ECO:0000256" key="1">
    <source>
        <dbReference type="SAM" id="Phobius"/>
    </source>
</evidence>
<keyword evidence="1" id="KW-0472">Membrane</keyword>
<gene>
    <name evidence="2" type="ORF">CYJ41_01860</name>
</gene>
<dbReference type="Proteomes" id="UP000234639">
    <property type="component" value="Unassembled WGS sequence"/>
</dbReference>
<feature type="transmembrane region" description="Helical" evidence="1">
    <location>
        <begin position="124"/>
        <end position="146"/>
    </location>
</feature>
<accession>A0A2I1NBB9</accession>
<keyword evidence="1" id="KW-0812">Transmembrane</keyword>
<comment type="caution">
    <text evidence="2">The sequence shown here is derived from an EMBL/GenBank/DDBJ whole genome shotgun (WGS) entry which is preliminary data.</text>
</comment>
<reference evidence="2 3" key="1">
    <citation type="submission" date="2017-12" db="EMBL/GenBank/DDBJ databases">
        <title>Phylogenetic diversity of female urinary microbiome.</title>
        <authorList>
            <person name="Thomas-White K."/>
            <person name="Wolfe A.J."/>
        </authorList>
    </citation>
    <scope>NUCLEOTIDE SEQUENCE [LARGE SCALE GENOMIC DNA]</scope>
    <source>
        <strain evidence="2 3">UMB0112</strain>
    </source>
</reference>
<evidence type="ECO:0008006" key="4">
    <source>
        <dbReference type="Google" id="ProtNLM"/>
    </source>
</evidence>
<feature type="transmembrane region" description="Helical" evidence="1">
    <location>
        <begin position="52"/>
        <end position="72"/>
    </location>
</feature>
<evidence type="ECO:0000313" key="3">
    <source>
        <dbReference type="Proteomes" id="UP000234639"/>
    </source>
</evidence>